<dbReference type="PROSITE" id="PS50987">
    <property type="entry name" value="HTH_ARSR_2"/>
    <property type="match status" value="1"/>
</dbReference>
<evidence type="ECO:0000256" key="2">
    <source>
        <dbReference type="ARBA" id="ARBA00023125"/>
    </source>
</evidence>
<dbReference type="Gene3D" id="1.10.10.10">
    <property type="entry name" value="Winged helix-like DNA-binding domain superfamily/Winged helix DNA-binding domain"/>
    <property type="match status" value="1"/>
</dbReference>
<dbReference type="InterPro" id="IPR036388">
    <property type="entry name" value="WH-like_DNA-bd_sf"/>
</dbReference>
<reference evidence="5" key="1">
    <citation type="submission" date="2007-08" db="EMBL/GenBank/DDBJ databases">
        <authorList>
            <person name="Frangeul L."/>
        </authorList>
    </citation>
    <scope>NUCLEOTIDE SEQUENCE</scope>
    <source>
        <strain evidence="5">PCC 7806</strain>
    </source>
</reference>
<dbReference type="InterPro" id="IPR051011">
    <property type="entry name" value="Metal_resp_trans_reg"/>
</dbReference>
<gene>
    <name evidence="5" type="ORF">IPF_974</name>
</gene>
<dbReference type="PANTHER" id="PTHR43132:SF6">
    <property type="entry name" value="HTH-TYPE TRANSCRIPTIONAL REPRESSOR CZRA"/>
    <property type="match status" value="1"/>
</dbReference>
<evidence type="ECO:0000259" key="4">
    <source>
        <dbReference type="PROSITE" id="PS50987"/>
    </source>
</evidence>
<feature type="domain" description="HTH arsR-type" evidence="4">
    <location>
        <begin position="69"/>
        <end position="163"/>
    </location>
</feature>
<dbReference type="GO" id="GO:0003700">
    <property type="term" value="F:DNA-binding transcription factor activity"/>
    <property type="evidence" value="ECO:0007669"/>
    <property type="project" value="InterPro"/>
</dbReference>
<keyword evidence="2" id="KW-0238">DNA-binding</keyword>
<dbReference type="PROSITE" id="PS00846">
    <property type="entry name" value="HTH_ARSR_1"/>
    <property type="match status" value="1"/>
</dbReference>
<dbReference type="InterPro" id="IPR018334">
    <property type="entry name" value="ArsR_HTH"/>
</dbReference>
<dbReference type="Pfam" id="PF01022">
    <property type="entry name" value="HTH_5"/>
    <property type="match status" value="1"/>
</dbReference>
<dbReference type="InterPro" id="IPR036390">
    <property type="entry name" value="WH_DNA-bd_sf"/>
</dbReference>
<dbReference type="SMART" id="SM00418">
    <property type="entry name" value="HTH_ARSR"/>
    <property type="match status" value="1"/>
</dbReference>
<dbReference type="EMBL" id="AM778919">
    <property type="protein sequence ID" value="CAO86804.1"/>
    <property type="molecule type" value="Genomic_DNA"/>
</dbReference>
<name>A8YD28_MICA7</name>
<proteinExistence type="predicted"/>
<keyword evidence="1" id="KW-0805">Transcription regulation</keyword>
<evidence type="ECO:0000256" key="3">
    <source>
        <dbReference type="ARBA" id="ARBA00023163"/>
    </source>
</evidence>
<dbReference type="InterPro" id="IPR011991">
    <property type="entry name" value="ArsR-like_HTH"/>
</dbReference>
<evidence type="ECO:0000256" key="1">
    <source>
        <dbReference type="ARBA" id="ARBA00023015"/>
    </source>
</evidence>
<dbReference type="GO" id="GO:0003677">
    <property type="term" value="F:DNA binding"/>
    <property type="evidence" value="ECO:0007669"/>
    <property type="project" value="UniProtKB-KW"/>
</dbReference>
<dbReference type="AlphaFoldDB" id="A8YD28"/>
<dbReference type="CDD" id="cd00090">
    <property type="entry name" value="HTH_ARSR"/>
    <property type="match status" value="1"/>
</dbReference>
<dbReference type="InterPro" id="IPR001845">
    <property type="entry name" value="HTH_ArsR_DNA-bd_dom"/>
</dbReference>
<dbReference type="PANTHER" id="PTHR43132">
    <property type="entry name" value="ARSENICAL RESISTANCE OPERON REPRESSOR ARSR-RELATED"/>
    <property type="match status" value="1"/>
</dbReference>
<dbReference type="SUPFAM" id="SSF46785">
    <property type="entry name" value="Winged helix' DNA-binding domain"/>
    <property type="match status" value="1"/>
</dbReference>
<dbReference type="NCBIfam" id="NF033788">
    <property type="entry name" value="HTH_metalloreg"/>
    <property type="match status" value="1"/>
</dbReference>
<protein>
    <submittedName>
        <fullName evidence="5">Similar to tr|A0YQP2|A0YQP2_9CYAN Hypothetical protein</fullName>
    </submittedName>
</protein>
<keyword evidence="3" id="KW-0804">Transcription</keyword>
<organism evidence="5">
    <name type="scientific">Microcystis aeruginosa (strain PCC 7806)</name>
    <dbReference type="NCBI Taxonomy" id="267872"/>
    <lineage>
        <taxon>Bacteria</taxon>
        <taxon>Bacillati</taxon>
        <taxon>Cyanobacteriota</taxon>
        <taxon>Cyanophyceae</taxon>
        <taxon>Oscillatoriophycideae</taxon>
        <taxon>Chroococcales</taxon>
        <taxon>Microcystaceae</taxon>
        <taxon>Microcystis</taxon>
    </lineage>
</organism>
<dbReference type="PRINTS" id="PR00778">
    <property type="entry name" value="HTHARSR"/>
</dbReference>
<accession>A8YD28</accession>
<evidence type="ECO:0000313" key="5">
    <source>
        <dbReference type="EMBL" id="CAO86804.1"/>
    </source>
</evidence>
<sequence>MWTPGLCLRLNLVIGEKGTSIGIEDSIDTSLSQLSLNNRSGKNMAIEKIAPVCGESHHQGAKFQHLQGLELEKAQKMAEFFSLLGDANRLRILSLLAKQELCVCDLADDLGMSESAVSHQLRTLRALRLVKYQKQGRRVFYRLADHHVLDLYYAVSEHLEEPADED</sequence>